<dbReference type="STRING" id="298654.FraEuI1c_4645"/>
<dbReference type="AlphaFoldDB" id="E3IY40"/>
<organism evidence="1 2">
    <name type="scientific">Pseudofrankia inefficax (strain DSM 45817 / CECT 9037 / DDB 130130 / EuI1c)</name>
    <name type="common">Frankia inefficax</name>
    <dbReference type="NCBI Taxonomy" id="298654"/>
    <lineage>
        <taxon>Bacteria</taxon>
        <taxon>Bacillati</taxon>
        <taxon>Actinomycetota</taxon>
        <taxon>Actinomycetes</taxon>
        <taxon>Frankiales</taxon>
        <taxon>Frankiaceae</taxon>
        <taxon>Pseudofrankia</taxon>
    </lineage>
</organism>
<dbReference type="RefSeq" id="WP_013425756.1">
    <property type="nucleotide sequence ID" value="NC_014666.1"/>
</dbReference>
<dbReference type="HOGENOM" id="CLU_2395432_0_0_11"/>
<dbReference type="KEGG" id="fri:FraEuI1c_4645"/>
<gene>
    <name evidence="1" type="ordered locus">FraEuI1c_4645</name>
</gene>
<keyword evidence="2" id="KW-1185">Reference proteome</keyword>
<evidence type="ECO:0000313" key="1">
    <source>
        <dbReference type="EMBL" id="ADP82638.1"/>
    </source>
</evidence>
<accession>E3IY40</accession>
<evidence type="ECO:0000313" key="2">
    <source>
        <dbReference type="Proteomes" id="UP000002484"/>
    </source>
</evidence>
<proteinExistence type="predicted"/>
<dbReference type="eggNOG" id="ENOG50313UE">
    <property type="taxonomic scope" value="Bacteria"/>
</dbReference>
<dbReference type="InParanoid" id="E3IY40"/>
<dbReference type="OrthoDB" id="4249422at2"/>
<name>E3IY40_PSEI1</name>
<dbReference type="Proteomes" id="UP000002484">
    <property type="component" value="Chromosome"/>
</dbReference>
<sequence length="93" mass="10103">MNEATGVRVVVQGDLPDEVMMRIRVGIRSAVLAELAQTDLAPRQFPVPLEPFELDPGLDPSLGLQIPQLLGWWFKEGPDGTIDPGTPILATDL</sequence>
<reference evidence="1 2" key="1">
    <citation type="submission" date="2010-10" db="EMBL/GenBank/DDBJ databases">
        <title>Complete sequence of Frankia sp. EuI1c.</title>
        <authorList>
            <consortium name="US DOE Joint Genome Institute"/>
            <person name="Lucas S."/>
            <person name="Copeland A."/>
            <person name="Lapidus A."/>
            <person name="Cheng J.-F."/>
            <person name="Bruce D."/>
            <person name="Goodwin L."/>
            <person name="Pitluck S."/>
            <person name="Chertkov O."/>
            <person name="Detter J.C."/>
            <person name="Han C."/>
            <person name="Tapia R."/>
            <person name="Land M."/>
            <person name="Hauser L."/>
            <person name="Jeffries C."/>
            <person name="Kyrpides N."/>
            <person name="Ivanova N."/>
            <person name="Mikhailova N."/>
            <person name="Beauchemin N."/>
            <person name="Sen A."/>
            <person name="Sur S.A."/>
            <person name="Gtari M."/>
            <person name="Wall L."/>
            <person name="Tisa L."/>
            <person name="Woyke T."/>
        </authorList>
    </citation>
    <scope>NUCLEOTIDE SEQUENCE [LARGE SCALE GENOMIC DNA]</scope>
    <source>
        <strain evidence="2">DSM 45817 / CECT 9037 / EuI1c</strain>
    </source>
</reference>
<dbReference type="EMBL" id="CP002299">
    <property type="protein sequence ID" value="ADP82638.1"/>
    <property type="molecule type" value="Genomic_DNA"/>
</dbReference>
<protein>
    <submittedName>
        <fullName evidence="1">LysR family transcriptional regulator</fullName>
    </submittedName>
</protein>